<dbReference type="Pfam" id="PF13407">
    <property type="entry name" value="Peripla_BP_4"/>
    <property type="match status" value="1"/>
</dbReference>
<evidence type="ECO:0000256" key="1">
    <source>
        <dbReference type="ARBA" id="ARBA00004196"/>
    </source>
</evidence>
<sequence length="324" mass="34308">MKKVSLFVFLLIGIFAVVSMATYTIAFVPKLVGIPYFTAMQEGGTAAASALGVNFIYTGPTTASVEGQIQVISSLITQGVNAIAVSANDPVSLVPIMQKAMSKGILAMAADSDVATPGRKIFVEQATSKGLGYALMDETAKYLGGKGYFAIISGGETATNLNEWIMYLKEDLKNYPDIHLATIRYAGESISGAEQDSAEVMEAFPQVKVLVGMNSTASPGAAAAIELLHKVGQVVTIGITDPILMKQYMKDGVSPACVLWNPKDLGYLTVWAAVQLLQGKTLPANTPIDVPGISEKPTYDPQTGVLLLGAPLVFTPQTVDQYNF</sequence>
<dbReference type="Gene3D" id="3.40.50.2300">
    <property type="match status" value="2"/>
</dbReference>
<comment type="caution">
    <text evidence="4">The sequence shown here is derived from an EMBL/GenBank/DDBJ whole genome shotgun (WGS) entry which is preliminary data.</text>
</comment>
<dbReference type="EMBL" id="DRUY01000221">
    <property type="protein sequence ID" value="HHI66197.1"/>
    <property type="molecule type" value="Genomic_DNA"/>
</dbReference>
<name>A0A7C5KD17_9BACT</name>
<dbReference type="GO" id="GO:0030288">
    <property type="term" value="C:outer membrane-bounded periplasmic space"/>
    <property type="evidence" value="ECO:0007669"/>
    <property type="project" value="TreeGrafter"/>
</dbReference>
<dbReference type="InterPro" id="IPR050555">
    <property type="entry name" value="Bact_Solute-Bind_Prot2"/>
</dbReference>
<dbReference type="InterPro" id="IPR025997">
    <property type="entry name" value="SBP_2_dom"/>
</dbReference>
<dbReference type="PANTHER" id="PTHR30036:SF7">
    <property type="entry name" value="ABC TRANSPORTER PERIPLASMIC-BINDING PROTEIN YPHF"/>
    <property type="match status" value="1"/>
</dbReference>
<accession>A0A7C5KD17</accession>
<comment type="similarity">
    <text evidence="2">Belongs to the bacterial solute-binding protein 2 family.</text>
</comment>
<reference evidence="4" key="1">
    <citation type="journal article" date="2020" name="mSystems">
        <title>Genome- and Community-Level Interaction Insights into Carbon Utilization and Element Cycling Functions of Hydrothermarchaeota in Hydrothermal Sediment.</title>
        <authorList>
            <person name="Zhou Z."/>
            <person name="Liu Y."/>
            <person name="Xu W."/>
            <person name="Pan J."/>
            <person name="Luo Z.H."/>
            <person name="Li M."/>
        </authorList>
    </citation>
    <scope>NUCLEOTIDE SEQUENCE [LARGE SCALE GENOMIC DNA]</scope>
    <source>
        <strain evidence="4">SpSt-1019</strain>
    </source>
</reference>
<evidence type="ECO:0000256" key="2">
    <source>
        <dbReference type="ARBA" id="ARBA00007639"/>
    </source>
</evidence>
<dbReference type="AlphaFoldDB" id="A0A7C5KD17"/>
<protein>
    <submittedName>
        <fullName evidence="4">Autoinducer 2 ABC transporter substrate-binding protein</fullName>
    </submittedName>
</protein>
<gene>
    <name evidence="4" type="ORF">ENL70_06600</name>
</gene>
<dbReference type="PANTHER" id="PTHR30036">
    <property type="entry name" value="D-XYLOSE-BINDING PERIPLASMIC PROTEIN"/>
    <property type="match status" value="1"/>
</dbReference>
<proteinExistence type="inferred from homology"/>
<evidence type="ECO:0000259" key="3">
    <source>
        <dbReference type="Pfam" id="PF13407"/>
    </source>
</evidence>
<dbReference type="CDD" id="cd06302">
    <property type="entry name" value="PBP1_LsrB_Quorum_Sensing-like"/>
    <property type="match status" value="1"/>
</dbReference>
<evidence type="ECO:0000313" key="4">
    <source>
        <dbReference type="EMBL" id="HHI66197.1"/>
    </source>
</evidence>
<organism evidence="4">
    <name type="scientific">Thermodesulfobium narugense</name>
    <dbReference type="NCBI Taxonomy" id="184064"/>
    <lineage>
        <taxon>Bacteria</taxon>
        <taxon>Pseudomonadati</taxon>
        <taxon>Thermodesulfobiota</taxon>
        <taxon>Thermodesulfobiia</taxon>
        <taxon>Thermodesulfobiales</taxon>
        <taxon>Thermodesulfobiaceae</taxon>
        <taxon>Thermodesulfobium</taxon>
    </lineage>
</organism>
<dbReference type="SUPFAM" id="SSF53822">
    <property type="entry name" value="Periplasmic binding protein-like I"/>
    <property type="match status" value="1"/>
</dbReference>
<feature type="domain" description="Periplasmic binding protein" evidence="3">
    <location>
        <begin position="25"/>
        <end position="280"/>
    </location>
</feature>
<comment type="subcellular location">
    <subcellularLocation>
        <location evidence="1">Cell envelope</location>
    </subcellularLocation>
</comment>
<dbReference type="InterPro" id="IPR028082">
    <property type="entry name" value="Peripla_BP_I"/>
</dbReference>
<dbReference type="GO" id="GO:0030246">
    <property type="term" value="F:carbohydrate binding"/>
    <property type="evidence" value="ECO:0007669"/>
    <property type="project" value="TreeGrafter"/>
</dbReference>